<dbReference type="RefSeq" id="WP_264989288.1">
    <property type="nucleotide sequence ID" value="NZ_BRZA01000003.1"/>
</dbReference>
<dbReference type="Proteomes" id="UP001065593">
    <property type="component" value="Unassembled WGS sequence"/>
</dbReference>
<evidence type="ECO:0000313" key="2">
    <source>
        <dbReference type="Proteomes" id="UP001065593"/>
    </source>
</evidence>
<proteinExistence type="predicted"/>
<evidence type="ECO:0008006" key="3">
    <source>
        <dbReference type="Google" id="ProtNLM"/>
    </source>
</evidence>
<sequence>MRMFECQTEEDYERFAVFFLQNRNSFDDMYSILGSIGSLYAIIESSIILLVCNNEGDVIAAVSYTLNPPDNPNMALINCALLQKEYQSSLVFVQGFYQMTQHIAANYPQVTEVQFEVYRHHYYIHNLYQKFASIIAEKEGDFGIQDIFAVDFATLTNYLQRFFRKENRAKGEQV</sequence>
<name>A0ABQ5NN01_9BACI</name>
<evidence type="ECO:0000313" key="1">
    <source>
        <dbReference type="EMBL" id="GLC89493.1"/>
    </source>
</evidence>
<reference evidence="1" key="1">
    <citation type="submission" date="2022-08" db="EMBL/GenBank/DDBJ databases">
        <title>Draft genome sequence of Lysinibacillus sp. strain KH24.</title>
        <authorList>
            <person name="Kanbe H."/>
            <person name="Itoh H."/>
        </authorList>
    </citation>
    <scope>NUCLEOTIDE SEQUENCE</scope>
    <source>
        <strain evidence="1">KH24</strain>
    </source>
</reference>
<keyword evidence="2" id="KW-1185">Reference proteome</keyword>
<dbReference type="EMBL" id="BRZA01000003">
    <property type="protein sequence ID" value="GLC89493.1"/>
    <property type="molecule type" value="Genomic_DNA"/>
</dbReference>
<gene>
    <name evidence="1" type="ORF">LYSBPC_26200</name>
</gene>
<comment type="caution">
    <text evidence="1">The sequence shown here is derived from an EMBL/GenBank/DDBJ whole genome shotgun (WGS) entry which is preliminary data.</text>
</comment>
<organism evidence="1 2">
    <name type="scientific">Lysinibacillus piscis</name>
    <dbReference type="NCBI Taxonomy" id="2518931"/>
    <lineage>
        <taxon>Bacteria</taxon>
        <taxon>Bacillati</taxon>
        <taxon>Bacillota</taxon>
        <taxon>Bacilli</taxon>
        <taxon>Bacillales</taxon>
        <taxon>Bacillaceae</taxon>
        <taxon>Lysinibacillus</taxon>
    </lineage>
</organism>
<protein>
    <recommendedName>
        <fullName evidence="3">GNAT family N-acetyltransferase</fullName>
    </recommendedName>
</protein>
<accession>A0ABQ5NN01</accession>